<sequence>MLDIIKQAGLSKGRIYRYFSDINDVIIELINRETCRYDYKSNIDIITNHNNEYEIIIEDLFEFLGKHINESPDISGKYYHNMYGHTIAIEYNKAKKKSSTFL</sequence>
<proteinExistence type="predicted"/>
<dbReference type="Proteomes" id="UP000006094">
    <property type="component" value="Chromosome"/>
</dbReference>
<dbReference type="PROSITE" id="PS50977">
    <property type="entry name" value="HTH_TETR_2"/>
    <property type="match status" value="1"/>
</dbReference>
<dbReference type="EMBL" id="CP003326">
    <property type="protein sequence ID" value="AFS79796.1"/>
    <property type="molecule type" value="Genomic_DNA"/>
</dbReference>
<protein>
    <submittedName>
        <fullName evidence="4">Transcriptional regulator, TetR family</fullName>
    </submittedName>
</protein>
<evidence type="ECO:0000313" key="5">
    <source>
        <dbReference type="Proteomes" id="UP000006094"/>
    </source>
</evidence>
<gene>
    <name evidence="4" type="ordered locus">Curi_c28030</name>
</gene>
<evidence type="ECO:0000256" key="2">
    <source>
        <dbReference type="PROSITE-ProRule" id="PRU00335"/>
    </source>
</evidence>
<dbReference type="OrthoDB" id="9812484at2"/>
<keyword evidence="1 2" id="KW-0238">DNA-binding</keyword>
<dbReference type="InterPro" id="IPR009057">
    <property type="entry name" value="Homeodomain-like_sf"/>
</dbReference>
<accession>K0B5J0</accession>
<dbReference type="HOGENOM" id="CLU_2272420_0_0_9"/>
<evidence type="ECO:0000256" key="1">
    <source>
        <dbReference type="ARBA" id="ARBA00023125"/>
    </source>
</evidence>
<evidence type="ECO:0000259" key="3">
    <source>
        <dbReference type="PROSITE" id="PS50977"/>
    </source>
</evidence>
<dbReference type="KEGG" id="cad:Curi_c28030"/>
<dbReference type="Gene3D" id="1.10.357.10">
    <property type="entry name" value="Tetracycline Repressor, domain 2"/>
    <property type="match status" value="1"/>
</dbReference>
<dbReference type="InterPro" id="IPR001647">
    <property type="entry name" value="HTH_TetR"/>
</dbReference>
<keyword evidence="5" id="KW-1185">Reference proteome</keyword>
<dbReference type="SUPFAM" id="SSF46689">
    <property type="entry name" value="Homeodomain-like"/>
    <property type="match status" value="1"/>
</dbReference>
<dbReference type="GO" id="GO:0003677">
    <property type="term" value="F:DNA binding"/>
    <property type="evidence" value="ECO:0007669"/>
    <property type="project" value="UniProtKB-UniRule"/>
</dbReference>
<organism evidence="4 5">
    <name type="scientific">Gottschalkia acidurici (strain ATCC 7906 / DSM 604 / BCRC 14475 / CIP 104303 / KCTC 5404 / NCIMB 10678 / 9a)</name>
    <name type="common">Clostridium acidurici</name>
    <dbReference type="NCBI Taxonomy" id="1128398"/>
    <lineage>
        <taxon>Bacteria</taxon>
        <taxon>Bacillati</taxon>
        <taxon>Bacillota</taxon>
        <taxon>Tissierellia</taxon>
        <taxon>Tissierellales</taxon>
        <taxon>Gottschalkiaceae</taxon>
        <taxon>Gottschalkia</taxon>
    </lineage>
</organism>
<reference evidence="4 5" key="1">
    <citation type="journal article" date="2012" name="PLoS ONE">
        <title>The purine-utilizing bacterium Clostridium acidurici 9a: a genome-guided metabolic reconsideration.</title>
        <authorList>
            <person name="Hartwich K."/>
            <person name="Poehlein A."/>
            <person name="Daniel R."/>
        </authorList>
    </citation>
    <scope>NUCLEOTIDE SEQUENCE [LARGE SCALE GENOMIC DNA]</scope>
    <source>
        <strain evidence="5">ATCC 7906 / DSM 604 / BCRC 14475 / CIP 104303 / KCTC 5404 / NCIMB 10678 / 9a</strain>
    </source>
</reference>
<comment type="caution">
    <text evidence="2">Lacks conserved residue(s) required for the propagation of feature annotation.</text>
</comment>
<evidence type="ECO:0000313" key="4">
    <source>
        <dbReference type="EMBL" id="AFS79796.1"/>
    </source>
</evidence>
<dbReference type="AlphaFoldDB" id="K0B5J0"/>
<name>K0B5J0_GOTA9</name>
<feature type="domain" description="HTH tetR-type" evidence="3">
    <location>
        <begin position="1"/>
        <end position="37"/>
    </location>
</feature>